<organism evidence="2 3">
    <name type="scientific">Halteria grandinella</name>
    <dbReference type="NCBI Taxonomy" id="5974"/>
    <lineage>
        <taxon>Eukaryota</taxon>
        <taxon>Sar</taxon>
        <taxon>Alveolata</taxon>
        <taxon>Ciliophora</taxon>
        <taxon>Intramacronucleata</taxon>
        <taxon>Spirotrichea</taxon>
        <taxon>Stichotrichia</taxon>
        <taxon>Sporadotrichida</taxon>
        <taxon>Halteriidae</taxon>
        <taxon>Halteria</taxon>
    </lineage>
</organism>
<evidence type="ECO:0000313" key="3">
    <source>
        <dbReference type="Proteomes" id="UP000785679"/>
    </source>
</evidence>
<gene>
    <name evidence="2" type="ORF">FGO68_gene8587</name>
</gene>
<name>A0A8J8NWS0_HALGN</name>
<keyword evidence="3" id="KW-1185">Reference proteome</keyword>
<protein>
    <submittedName>
        <fullName evidence="2">Uncharacterized protein</fullName>
    </submittedName>
</protein>
<feature type="compositionally biased region" description="Polar residues" evidence="1">
    <location>
        <begin position="176"/>
        <end position="192"/>
    </location>
</feature>
<dbReference type="EMBL" id="RRYP01005437">
    <property type="protein sequence ID" value="TNV82034.1"/>
    <property type="molecule type" value="Genomic_DNA"/>
</dbReference>
<dbReference type="Proteomes" id="UP000785679">
    <property type="component" value="Unassembled WGS sequence"/>
</dbReference>
<evidence type="ECO:0000313" key="2">
    <source>
        <dbReference type="EMBL" id="TNV82034.1"/>
    </source>
</evidence>
<feature type="region of interest" description="Disordered" evidence="1">
    <location>
        <begin position="176"/>
        <end position="205"/>
    </location>
</feature>
<evidence type="ECO:0000256" key="1">
    <source>
        <dbReference type="SAM" id="MobiDB-lite"/>
    </source>
</evidence>
<sequence>MDLKNIIWDDEFLFPVDLSVDNDEIVKIRLYSIQIQNGDKKEHHLPKYSLLGECEEPYSLFCHKSGIKQWMQVAPSLRKSDPLPAVSEKSQVKKPSLGSLLVWSKLMYEGECGDMKQNQTEMQELRQEILGEKHYLTTKKATKHAQQYILPPISISGSVTRSLINDLTRLDSSTISFPPTLGHSPSQCNSHAPSPPLPKQSQQFFSTQLNSPTEINSAVINGRFPKKNYEKRKSNLERIYSRMDITDNNKLDFVPKEK</sequence>
<dbReference type="AlphaFoldDB" id="A0A8J8NWS0"/>
<comment type="caution">
    <text evidence="2">The sequence shown here is derived from an EMBL/GenBank/DDBJ whole genome shotgun (WGS) entry which is preliminary data.</text>
</comment>
<proteinExistence type="predicted"/>
<accession>A0A8J8NWS0</accession>
<reference evidence="2" key="1">
    <citation type="submission" date="2019-06" db="EMBL/GenBank/DDBJ databases">
        <authorList>
            <person name="Zheng W."/>
        </authorList>
    </citation>
    <scope>NUCLEOTIDE SEQUENCE</scope>
    <source>
        <strain evidence="2">QDHG01</strain>
    </source>
</reference>